<dbReference type="PANTHER" id="PTHR23416:SF23">
    <property type="entry name" value="ACETYLTRANSFERASE C18B11.09C-RELATED"/>
    <property type="match status" value="1"/>
</dbReference>
<dbReference type="Proteomes" id="UP000182427">
    <property type="component" value="Chromosome I"/>
</dbReference>
<dbReference type="AlphaFoldDB" id="A0A1G7JC62"/>
<dbReference type="Gene3D" id="2.160.10.10">
    <property type="entry name" value="Hexapeptide repeat proteins"/>
    <property type="match status" value="1"/>
</dbReference>
<comment type="similarity">
    <text evidence="1">Belongs to the transferase hexapeptide repeat family.</text>
</comment>
<sequence length="198" mass="21920">MSQHIDLKSYDNSWYEPGRSFLWRAAWMLLGLPLFRSPLLPSSRLRVTLLRLFGACVGEGVVIHSEVVVKYPWHLRIGDYCWIGERAWIDNLTTVTLGNNVCLSQSAYICTGNHDWRDPSFGLMIAPVTLSDGAWAGARSVLLPGVTLNEGAVAGAGSVVNQNIPSWQIYAGNPALFVRNRTIRERPVRNGVLEEVAG</sequence>
<proteinExistence type="inferred from homology"/>
<keyword evidence="4" id="KW-1185">Reference proteome</keyword>
<protein>
    <submittedName>
        <fullName evidence="3">Putative colanic acid biosynthesis acetyltransferase WcaF</fullName>
    </submittedName>
</protein>
<dbReference type="PANTHER" id="PTHR23416">
    <property type="entry name" value="SIALIC ACID SYNTHASE-RELATED"/>
    <property type="match status" value="1"/>
</dbReference>
<dbReference type="InterPro" id="IPR011004">
    <property type="entry name" value="Trimer_LpxA-like_sf"/>
</dbReference>
<dbReference type="InterPro" id="IPR051159">
    <property type="entry name" value="Hexapeptide_acetyltransf"/>
</dbReference>
<evidence type="ECO:0000256" key="1">
    <source>
        <dbReference type="ARBA" id="ARBA00007274"/>
    </source>
</evidence>
<organism evidence="3 4">
    <name type="scientific">Terriglobus roseus</name>
    <dbReference type="NCBI Taxonomy" id="392734"/>
    <lineage>
        <taxon>Bacteria</taxon>
        <taxon>Pseudomonadati</taxon>
        <taxon>Acidobacteriota</taxon>
        <taxon>Terriglobia</taxon>
        <taxon>Terriglobales</taxon>
        <taxon>Acidobacteriaceae</taxon>
        <taxon>Terriglobus</taxon>
    </lineage>
</organism>
<reference evidence="3 4" key="1">
    <citation type="submission" date="2016-10" db="EMBL/GenBank/DDBJ databases">
        <authorList>
            <person name="de Groot N.N."/>
        </authorList>
    </citation>
    <scope>NUCLEOTIDE SEQUENCE [LARGE SCALE GENOMIC DNA]</scope>
    <source>
        <strain evidence="3 4">GAS232</strain>
    </source>
</reference>
<keyword evidence="2 3" id="KW-0808">Transferase</keyword>
<dbReference type="EMBL" id="LT629690">
    <property type="protein sequence ID" value="SDF22557.1"/>
    <property type="molecule type" value="Genomic_DNA"/>
</dbReference>
<dbReference type="GO" id="GO:0005829">
    <property type="term" value="C:cytosol"/>
    <property type="evidence" value="ECO:0007669"/>
    <property type="project" value="TreeGrafter"/>
</dbReference>
<dbReference type="SUPFAM" id="SSF51161">
    <property type="entry name" value="Trimeric LpxA-like enzymes"/>
    <property type="match status" value="1"/>
</dbReference>
<name>A0A1G7JC62_9BACT</name>
<dbReference type="OrthoDB" id="9801697at2"/>
<dbReference type="GO" id="GO:0008374">
    <property type="term" value="F:O-acyltransferase activity"/>
    <property type="evidence" value="ECO:0007669"/>
    <property type="project" value="TreeGrafter"/>
</dbReference>
<evidence type="ECO:0000256" key="2">
    <source>
        <dbReference type="ARBA" id="ARBA00022679"/>
    </source>
</evidence>
<evidence type="ECO:0000313" key="3">
    <source>
        <dbReference type="EMBL" id="SDF22557.1"/>
    </source>
</evidence>
<dbReference type="NCBIfam" id="NF007797">
    <property type="entry name" value="PRK10502.1"/>
    <property type="match status" value="1"/>
</dbReference>
<evidence type="ECO:0000313" key="4">
    <source>
        <dbReference type="Proteomes" id="UP000182427"/>
    </source>
</evidence>
<dbReference type="RefSeq" id="WP_083344803.1">
    <property type="nucleotide sequence ID" value="NZ_LT629690.1"/>
</dbReference>
<dbReference type="CDD" id="cd05825">
    <property type="entry name" value="LbH_wcaF_like"/>
    <property type="match status" value="1"/>
</dbReference>
<accession>A0A1G7JC62</accession>
<gene>
    <name evidence="3" type="ORF">SAMN05444167_1768</name>
</gene>